<keyword evidence="1" id="KW-0812">Transmembrane</keyword>
<keyword evidence="1" id="KW-1133">Transmembrane helix</keyword>
<feature type="transmembrane region" description="Helical" evidence="1">
    <location>
        <begin position="121"/>
        <end position="138"/>
    </location>
</feature>
<evidence type="ECO:0000256" key="1">
    <source>
        <dbReference type="SAM" id="Phobius"/>
    </source>
</evidence>
<dbReference type="RefSeq" id="WP_289366427.1">
    <property type="nucleotide sequence ID" value="NZ_JAUCBP010000012.1"/>
</dbReference>
<name>A0ABT7T0J0_9ALTE</name>
<feature type="transmembrane region" description="Helical" evidence="1">
    <location>
        <begin position="54"/>
        <end position="76"/>
    </location>
</feature>
<accession>A0ABT7T0J0</accession>
<dbReference type="EMBL" id="JAUCBP010000012">
    <property type="protein sequence ID" value="MDM7861769.1"/>
    <property type="molecule type" value="Genomic_DNA"/>
</dbReference>
<protein>
    <submittedName>
        <fullName evidence="2">Uncharacterized protein</fullName>
    </submittedName>
</protein>
<proteinExistence type="predicted"/>
<feature type="transmembrane region" description="Helical" evidence="1">
    <location>
        <begin position="88"/>
        <end position="109"/>
    </location>
</feature>
<evidence type="ECO:0000313" key="3">
    <source>
        <dbReference type="Proteomes" id="UP001234343"/>
    </source>
</evidence>
<keyword evidence="3" id="KW-1185">Reference proteome</keyword>
<keyword evidence="1" id="KW-0472">Membrane</keyword>
<evidence type="ECO:0000313" key="2">
    <source>
        <dbReference type="EMBL" id="MDM7861769.1"/>
    </source>
</evidence>
<dbReference type="Proteomes" id="UP001234343">
    <property type="component" value="Unassembled WGS sequence"/>
</dbReference>
<gene>
    <name evidence="2" type="ORF">QTP81_14295</name>
</gene>
<reference evidence="2 3" key="1">
    <citation type="submission" date="2023-06" db="EMBL/GenBank/DDBJ databases">
        <title>Alteromonas sp. ASW11-36 isolated from intertidal sand.</title>
        <authorList>
            <person name="Li Y."/>
        </authorList>
    </citation>
    <scope>NUCLEOTIDE SEQUENCE [LARGE SCALE GENOMIC DNA]</scope>
    <source>
        <strain evidence="2 3">ASW11-36</strain>
    </source>
</reference>
<sequence length="142" mass="15281">MKNALSWIFAWLLASICTFVFASIAHSQFVLLELVKIDIAIPAGEWLSMTLSDIIGLSVGYGGAICVAMLLCFGVLSLINKRFNLPVWSYIIFAALAMAVMLLAMQPILNVTLIAGARSTMGFIAQCCAGLIGGYVFARLRA</sequence>
<comment type="caution">
    <text evidence="2">The sequence shown here is derived from an EMBL/GenBank/DDBJ whole genome shotgun (WGS) entry which is preliminary data.</text>
</comment>
<organism evidence="2 3">
    <name type="scientific">Alteromonas arenosi</name>
    <dbReference type="NCBI Taxonomy" id="3055817"/>
    <lineage>
        <taxon>Bacteria</taxon>
        <taxon>Pseudomonadati</taxon>
        <taxon>Pseudomonadota</taxon>
        <taxon>Gammaproteobacteria</taxon>
        <taxon>Alteromonadales</taxon>
        <taxon>Alteromonadaceae</taxon>
        <taxon>Alteromonas/Salinimonas group</taxon>
        <taxon>Alteromonas</taxon>
    </lineage>
</organism>